<gene>
    <name evidence="2" type="ORF">P8935_11915</name>
</gene>
<name>A0AAU7DSG8_9BACT</name>
<feature type="transmembrane region" description="Helical" evidence="1">
    <location>
        <begin position="63"/>
        <end position="81"/>
    </location>
</feature>
<keyword evidence="1" id="KW-0472">Membrane</keyword>
<feature type="transmembrane region" description="Helical" evidence="1">
    <location>
        <begin position="21"/>
        <end position="43"/>
    </location>
</feature>
<protein>
    <recommendedName>
        <fullName evidence="3">PH domain-containing protein</fullName>
    </recommendedName>
</protein>
<accession>A0AAU7DSG8</accession>
<keyword evidence="1" id="KW-1133">Transmembrane helix</keyword>
<keyword evidence="1" id="KW-0812">Transmembrane</keyword>
<sequence>MASFDSNKGRDGAKRVYRLSPWIRIFAVAFFLFSLAGLLGLLWSQHEGLQGRNPAQVLEWGGITIFAAGWTVYVFMAVIVLSNKTVEKRTPFKTDRLRFGDIRGRRETLHRNFDGSSIRYLQVIPRDPLMPVIKFQKFYVFDAAFYAWYDELPDLDAMDKMRSRASEFERI</sequence>
<dbReference type="AlphaFoldDB" id="A0AAU7DSG8"/>
<evidence type="ECO:0000313" key="2">
    <source>
        <dbReference type="EMBL" id="XBH20000.1"/>
    </source>
</evidence>
<organism evidence="2">
    <name type="scientific">Telmatobacter sp. DSM 110680</name>
    <dbReference type="NCBI Taxonomy" id="3036704"/>
    <lineage>
        <taxon>Bacteria</taxon>
        <taxon>Pseudomonadati</taxon>
        <taxon>Acidobacteriota</taxon>
        <taxon>Terriglobia</taxon>
        <taxon>Terriglobales</taxon>
        <taxon>Acidobacteriaceae</taxon>
        <taxon>Telmatobacter</taxon>
    </lineage>
</organism>
<reference evidence="2" key="1">
    <citation type="submission" date="2023-03" db="EMBL/GenBank/DDBJ databases">
        <title>Edaphobacter sp.</title>
        <authorList>
            <person name="Huber K.J."/>
            <person name="Papendorf J."/>
            <person name="Pilke C."/>
            <person name="Bunk B."/>
            <person name="Sproeer C."/>
            <person name="Pester M."/>
        </authorList>
    </citation>
    <scope>NUCLEOTIDE SEQUENCE</scope>
    <source>
        <strain evidence="2">DSM 110680</strain>
    </source>
</reference>
<evidence type="ECO:0008006" key="3">
    <source>
        <dbReference type="Google" id="ProtNLM"/>
    </source>
</evidence>
<dbReference type="EMBL" id="CP121196">
    <property type="protein sequence ID" value="XBH20000.1"/>
    <property type="molecule type" value="Genomic_DNA"/>
</dbReference>
<dbReference type="RefSeq" id="WP_348265223.1">
    <property type="nucleotide sequence ID" value="NZ_CP121196.1"/>
</dbReference>
<evidence type="ECO:0000256" key="1">
    <source>
        <dbReference type="SAM" id="Phobius"/>
    </source>
</evidence>
<proteinExistence type="predicted"/>